<evidence type="ECO:0000256" key="2">
    <source>
        <dbReference type="SAM" id="SignalP"/>
    </source>
</evidence>
<accession>A0ABW5WYP2</accession>
<evidence type="ECO:0000256" key="1">
    <source>
        <dbReference type="ARBA" id="ARBA00022729"/>
    </source>
</evidence>
<proteinExistence type="predicted"/>
<dbReference type="Gene3D" id="3.40.190.10">
    <property type="entry name" value="Periplasmic binding protein-like II"/>
    <property type="match status" value="2"/>
</dbReference>
<dbReference type="CDD" id="cd13518">
    <property type="entry name" value="PBP2_Fe3_thiamine_like"/>
    <property type="match status" value="1"/>
</dbReference>
<evidence type="ECO:0000313" key="4">
    <source>
        <dbReference type="Proteomes" id="UP001597519"/>
    </source>
</evidence>
<gene>
    <name evidence="3" type="ORF">ACFSX4_08905</name>
</gene>
<dbReference type="Pfam" id="PF13343">
    <property type="entry name" value="SBP_bac_6"/>
    <property type="match status" value="1"/>
</dbReference>
<dbReference type="InterPro" id="IPR026045">
    <property type="entry name" value="Ferric-bd"/>
</dbReference>
<dbReference type="Proteomes" id="UP001597519">
    <property type="component" value="Unassembled WGS sequence"/>
</dbReference>
<feature type="signal peptide" evidence="2">
    <location>
        <begin position="1"/>
        <end position="22"/>
    </location>
</feature>
<reference evidence="4" key="1">
    <citation type="journal article" date="2019" name="Int. J. Syst. Evol. Microbiol.">
        <title>The Global Catalogue of Microorganisms (GCM) 10K type strain sequencing project: providing services to taxonomists for standard genome sequencing and annotation.</title>
        <authorList>
            <consortium name="The Broad Institute Genomics Platform"/>
            <consortium name="The Broad Institute Genome Sequencing Center for Infectious Disease"/>
            <person name="Wu L."/>
            <person name="Ma J."/>
        </authorList>
    </citation>
    <scope>NUCLEOTIDE SEQUENCE [LARGE SCALE GENOMIC DNA]</scope>
    <source>
        <strain evidence="4">KCTC 33575</strain>
    </source>
</reference>
<dbReference type="PANTHER" id="PTHR30006">
    <property type="entry name" value="THIAMINE-BINDING PERIPLASMIC PROTEIN-RELATED"/>
    <property type="match status" value="1"/>
</dbReference>
<dbReference type="EMBL" id="JBHUOQ010000003">
    <property type="protein sequence ID" value="MFD2830579.1"/>
    <property type="molecule type" value="Genomic_DNA"/>
</dbReference>
<dbReference type="PIRSF" id="PIRSF002825">
    <property type="entry name" value="CfbpA"/>
    <property type="match status" value="1"/>
</dbReference>
<sequence length="351" mass="38778">MKKNFLFTALMFLMLVVLTACADEGGEGGVATNNDDGGDGEGGSITVYSPETPEFTQELANKFEELHGINVNVHYAGTNVLVNQMMAEQGNPQADVWYGGGGILPFEAAVEQGLLEQYTPEAAEDWEVVQDGIKYKHEDGYYTGVELFVLGFAYNPDNFSEDEVPNSWDELLDPEWENGLQFPNPAASGTATLMVMDQMMRQGEDSAWEYFDTLVEHANSIPDSGSSPTSAVSLGETDIGIGFDFMAYEQQSNGESVDFIIPDLTPVIANPAALVADSPNPDGGKLFIDFMLSDEAQQIIADWQHLPISENVESQTPLDLETAKEHAVELDIDWVNENYDRVRDEWRNRYQ</sequence>
<dbReference type="PROSITE" id="PS51257">
    <property type="entry name" value="PROKAR_LIPOPROTEIN"/>
    <property type="match status" value="1"/>
</dbReference>
<dbReference type="RefSeq" id="WP_377773746.1">
    <property type="nucleotide sequence ID" value="NZ_JBHUOQ010000003.1"/>
</dbReference>
<protein>
    <submittedName>
        <fullName evidence="3">ABC transporter substrate-binding protein</fullName>
    </submittedName>
</protein>
<comment type="caution">
    <text evidence="3">The sequence shown here is derived from an EMBL/GenBank/DDBJ whole genome shotgun (WGS) entry which is preliminary data.</text>
</comment>
<name>A0ABW5WYP2_9STAP</name>
<feature type="chain" id="PRO_5046952311" evidence="2">
    <location>
        <begin position="23"/>
        <end position="351"/>
    </location>
</feature>
<evidence type="ECO:0000313" key="3">
    <source>
        <dbReference type="EMBL" id="MFD2830579.1"/>
    </source>
</evidence>
<dbReference type="PANTHER" id="PTHR30006:SF2">
    <property type="entry name" value="ABC TRANSPORTER SUBSTRATE-BINDING PROTEIN"/>
    <property type="match status" value="1"/>
</dbReference>
<dbReference type="SUPFAM" id="SSF53850">
    <property type="entry name" value="Periplasmic binding protein-like II"/>
    <property type="match status" value="1"/>
</dbReference>
<keyword evidence="4" id="KW-1185">Reference proteome</keyword>
<keyword evidence="1 2" id="KW-0732">Signal</keyword>
<organism evidence="3 4">
    <name type="scientific">Corticicoccus populi</name>
    <dbReference type="NCBI Taxonomy" id="1812821"/>
    <lineage>
        <taxon>Bacteria</taxon>
        <taxon>Bacillati</taxon>
        <taxon>Bacillota</taxon>
        <taxon>Bacilli</taxon>
        <taxon>Bacillales</taxon>
        <taxon>Staphylococcaceae</taxon>
        <taxon>Corticicoccus</taxon>
    </lineage>
</organism>